<dbReference type="Pfam" id="PF10636">
    <property type="entry name" value="hemP"/>
    <property type="match status" value="1"/>
</dbReference>
<accession>A0A158K4A0</accession>
<evidence type="ECO:0000313" key="1">
    <source>
        <dbReference type="EMBL" id="SAL75360.1"/>
    </source>
</evidence>
<name>A0A158K4A0_9BURK</name>
<sequence length="99" mass="11010">MVIIYYESIESTNEHSDMTDPLRSSTLRLRRPVVRDAAITRPKQAAVTTVHVSASADQGSERSVRSDALLQGHSHISIVHNGETYQLRATRLGKLILTK</sequence>
<evidence type="ECO:0000313" key="2">
    <source>
        <dbReference type="Proteomes" id="UP000054717"/>
    </source>
</evidence>
<dbReference type="Gene3D" id="2.10.70.10">
    <property type="entry name" value="Complement Module, domain 1"/>
    <property type="match status" value="1"/>
</dbReference>
<dbReference type="AlphaFoldDB" id="A0A158K4A0"/>
<protein>
    <submittedName>
        <fullName evidence="1">Hemin uptake protein HemP</fullName>
    </submittedName>
</protein>
<organism evidence="1 2">
    <name type="scientific">Caballeronia telluris</name>
    <dbReference type="NCBI Taxonomy" id="326475"/>
    <lineage>
        <taxon>Bacteria</taxon>
        <taxon>Pseudomonadati</taxon>
        <taxon>Pseudomonadota</taxon>
        <taxon>Betaproteobacteria</taxon>
        <taxon>Burkholderiales</taxon>
        <taxon>Burkholderiaceae</taxon>
        <taxon>Caballeronia</taxon>
    </lineage>
</organism>
<comment type="caution">
    <text evidence="1">The sequence shown here is derived from an EMBL/GenBank/DDBJ whole genome shotgun (WGS) entry which is preliminary data.</text>
</comment>
<dbReference type="EMBL" id="FCNZ02000026">
    <property type="protein sequence ID" value="SAL75360.1"/>
    <property type="molecule type" value="Genomic_DNA"/>
</dbReference>
<reference evidence="1" key="1">
    <citation type="submission" date="2016-01" db="EMBL/GenBank/DDBJ databases">
        <authorList>
            <person name="Peeters Charlotte."/>
        </authorList>
    </citation>
    <scope>NUCLEOTIDE SEQUENCE</scope>
    <source>
        <strain evidence="1">LMG 22936</strain>
    </source>
</reference>
<keyword evidence="2" id="KW-1185">Reference proteome</keyword>
<dbReference type="STRING" id="326475.AWB66_05175"/>
<dbReference type="Proteomes" id="UP000054717">
    <property type="component" value="Unassembled WGS sequence"/>
</dbReference>
<gene>
    <name evidence="1" type="ORF">AWB66_05175</name>
</gene>
<proteinExistence type="predicted"/>
<dbReference type="InterPro" id="IPR019600">
    <property type="entry name" value="Hemin_uptake_protein_HemP"/>
</dbReference>